<dbReference type="KEGG" id="sdeo:D0436_10415"/>
<evidence type="ECO:0000313" key="2">
    <source>
        <dbReference type="Proteomes" id="UP000321124"/>
    </source>
</evidence>
<dbReference type="EMBL" id="CP031775">
    <property type="protein sequence ID" value="QDZ90848.1"/>
    <property type="molecule type" value="Genomic_DNA"/>
</dbReference>
<gene>
    <name evidence="1" type="ORF">D0436_10415</name>
</gene>
<dbReference type="RefSeq" id="WP_126513117.1">
    <property type="nucleotide sequence ID" value="NZ_CP031775.2"/>
</dbReference>
<sequence>MKQIYIGHAQYFATGEGRTDIFASGSIEEIVNFADPFYAKELIFFSLEKIQGAFKLLADNDEFIYDTGREDYPALYCAFNLQFHLPVVAKMIKDGTGHMVFGFKLHLNFS</sequence>
<accession>A0A5B8QXU8</accession>
<dbReference type="Proteomes" id="UP000321124">
    <property type="component" value="Chromosome"/>
</dbReference>
<proteinExistence type="predicted"/>
<organism evidence="1 2">
    <name type="scientific">Shewanella decolorationis</name>
    <dbReference type="NCBI Taxonomy" id="256839"/>
    <lineage>
        <taxon>Bacteria</taxon>
        <taxon>Pseudomonadati</taxon>
        <taxon>Pseudomonadota</taxon>
        <taxon>Gammaproteobacteria</taxon>
        <taxon>Alteromonadales</taxon>
        <taxon>Shewanellaceae</taxon>
        <taxon>Shewanella</taxon>
    </lineage>
</organism>
<reference evidence="1 2" key="1">
    <citation type="journal article" date="2019" name="Ecotoxicol. Environ. Saf.">
        <title>Microbial characterization of heavy metal resistant bacterial strains isolated from an electroplating wastewater treatment plant.</title>
        <authorList>
            <person name="Cai X."/>
            <person name="Zheng X."/>
            <person name="Zhang D."/>
            <person name="Iqbal W."/>
            <person name="Liu C."/>
            <person name="Yang B."/>
            <person name="Zhao X."/>
            <person name="Lu X."/>
            <person name="Mao Y."/>
        </authorList>
    </citation>
    <scope>NUCLEOTIDE SEQUENCE [LARGE SCALE GENOMIC DNA]</scope>
    <source>
        <strain evidence="1 2">Ni1-3</strain>
    </source>
</reference>
<evidence type="ECO:0000313" key="1">
    <source>
        <dbReference type="EMBL" id="QDZ90848.1"/>
    </source>
</evidence>
<name>A0A5B8QXU8_9GAMM</name>
<protein>
    <submittedName>
        <fullName evidence="1">Uncharacterized protein</fullName>
    </submittedName>
</protein>
<dbReference type="AlphaFoldDB" id="A0A5B8QXU8"/>